<dbReference type="PROSITE" id="PS50851">
    <property type="entry name" value="CHEW"/>
    <property type="match status" value="1"/>
</dbReference>
<dbReference type="HOGENOM" id="CLU_000650_3_6_6"/>
<keyword evidence="13" id="KW-0175">Coiled coil</keyword>
<dbReference type="Proteomes" id="UP000031623">
    <property type="component" value="Chromosome"/>
</dbReference>
<dbReference type="PRINTS" id="PR00344">
    <property type="entry name" value="BCTRLSENSOR"/>
</dbReference>
<evidence type="ECO:0000256" key="5">
    <source>
        <dbReference type="ARBA" id="ARBA00022553"/>
    </source>
</evidence>
<dbReference type="InterPro" id="IPR005467">
    <property type="entry name" value="His_kinase_dom"/>
</dbReference>
<dbReference type="OrthoDB" id="9803176at2"/>
<name>A0A090AGZ3_9GAMM</name>
<dbReference type="Pfam" id="PF02518">
    <property type="entry name" value="HATPase_c"/>
    <property type="match status" value="1"/>
</dbReference>
<keyword evidence="6" id="KW-0808">Transferase</keyword>
<dbReference type="InterPro" id="IPR037006">
    <property type="entry name" value="CheA-like_homodim_sf"/>
</dbReference>
<keyword evidence="18" id="KW-1185">Reference proteome</keyword>
<evidence type="ECO:0000256" key="9">
    <source>
        <dbReference type="ARBA" id="ARBA00022840"/>
    </source>
</evidence>
<reference evidence="17" key="1">
    <citation type="journal article" date="2014" name="ISME J.">
        <title>Ecophysiology of Thioploca ingrica as revealed by the complete genome sequence supplemented with proteomic evidence.</title>
        <authorList>
            <person name="Kojima H."/>
            <person name="Ogura Y."/>
            <person name="Yamamoto N."/>
            <person name="Togashi T."/>
            <person name="Mori H."/>
            <person name="Watanabe T."/>
            <person name="Nemoto F."/>
            <person name="Kurokawa K."/>
            <person name="Hayashi T."/>
            <person name="Fukui M."/>
        </authorList>
    </citation>
    <scope>NUCLEOTIDE SEQUENCE [LARGE SCALE GENOMIC DNA]</scope>
</reference>
<accession>A0A090AGZ3</accession>
<feature type="domain" description="HPt" evidence="16">
    <location>
        <begin position="1"/>
        <end position="105"/>
    </location>
</feature>
<evidence type="ECO:0000256" key="6">
    <source>
        <dbReference type="ARBA" id="ARBA00022679"/>
    </source>
</evidence>
<dbReference type="SUPFAM" id="SSF47226">
    <property type="entry name" value="Histidine-containing phosphotransfer domain, HPT domain"/>
    <property type="match status" value="1"/>
</dbReference>
<dbReference type="KEGG" id="tig:THII_2177"/>
<dbReference type="InterPro" id="IPR036641">
    <property type="entry name" value="HPT_dom_sf"/>
</dbReference>
<proteinExistence type="predicted"/>
<dbReference type="EMBL" id="AP014633">
    <property type="protein sequence ID" value="BAP56474.1"/>
    <property type="molecule type" value="Genomic_DNA"/>
</dbReference>
<evidence type="ECO:0000256" key="10">
    <source>
        <dbReference type="ARBA" id="ARBA00023012"/>
    </source>
</evidence>
<dbReference type="CDD" id="cd00731">
    <property type="entry name" value="CheA_reg"/>
    <property type="match status" value="1"/>
</dbReference>
<evidence type="ECO:0000313" key="17">
    <source>
        <dbReference type="EMBL" id="BAP56474.1"/>
    </source>
</evidence>
<dbReference type="SUPFAM" id="SSF47384">
    <property type="entry name" value="Homodimeric domain of signal transducing histidine kinase"/>
    <property type="match status" value="1"/>
</dbReference>
<dbReference type="PANTHER" id="PTHR43395:SF10">
    <property type="entry name" value="CHEMOTAXIS PROTEIN CHEA"/>
    <property type="match status" value="1"/>
</dbReference>
<keyword evidence="4" id="KW-0145">Chemotaxis</keyword>
<keyword evidence="9" id="KW-0067">ATP-binding</keyword>
<keyword evidence="10" id="KW-0902">Two-component regulatory system</keyword>
<evidence type="ECO:0000256" key="4">
    <source>
        <dbReference type="ARBA" id="ARBA00022500"/>
    </source>
</evidence>
<feature type="coiled-coil region" evidence="13">
    <location>
        <begin position="404"/>
        <end position="431"/>
    </location>
</feature>
<dbReference type="GO" id="GO:0006935">
    <property type="term" value="P:chemotaxis"/>
    <property type="evidence" value="ECO:0007669"/>
    <property type="project" value="UniProtKB-KW"/>
</dbReference>
<dbReference type="FunFam" id="2.30.30.40:FF:000048">
    <property type="entry name" value="Chemotaxis protein CheA, putative"/>
    <property type="match status" value="1"/>
</dbReference>
<dbReference type="InterPro" id="IPR036890">
    <property type="entry name" value="HATPase_C_sf"/>
</dbReference>
<keyword evidence="7" id="KW-0547">Nucleotide-binding</keyword>
<evidence type="ECO:0000256" key="8">
    <source>
        <dbReference type="ARBA" id="ARBA00022777"/>
    </source>
</evidence>
<dbReference type="InterPro" id="IPR003594">
    <property type="entry name" value="HATPase_dom"/>
</dbReference>
<evidence type="ECO:0000256" key="12">
    <source>
        <dbReference type="PROSITE-ProRule" id="PRU00110"/>
    </source>
</evidence>
<dbReference type="SMART" id="SM01231">
    <property type="entry name" value="H-kinase_dim"/>
    <property type="match status" value="1"/>
</dbReference>
<dbReference type="InterPro" id="IPR036061">
    <property type="entry name" value="CheW-like_dom_sf"/>
</dbReference>
<dbReference type="SMART" id="SM00387">
    <property type="entry name" value="HATPase_c"/>
    <property type="match status" value="1"/>
</dbReference>
<dbReference type="Gene3D" id="3.30.565.10">
    <property type="entry name" value="Histidine kinase-like ATPase, C-terminal domain"/>
    <property type="match status" value="1"/>
</dbReference>
<dbReference type="STRING" id="40754.THII_2177"/>
<sequence>MPVDLTEVRALFFEESFENLDLMESNLLDLEIGSLNKELINSIFRAAHSIKGGGGIFKLEQLVTFAHVAETLLDEMRNGEHLITQTLIDLLLRAVDIMRMMLSTLQENATCDMQPVQACQHELLNTVKKSMADKQVREEALKYVELPLEPTPVSSAPLVPDNLPQWQIIFKPHPSMLTKGNDPINLFHELSNLGSLDIKVNTSQLPNLNDLDPQSCYLSWELTLQAQVERAIIEEIFEWVEDECELQITSLSPSPSSSVTGSEPTFPVLATVEPEESIATNELVVQETSQSNSEPTREPLFATPATITPLSNDMMTSAVPPLQPQTAVTDKIPMPSPSSVGNKAALESIRDNNANPNLTHHTAEANSIRVNIDKIDKLINLVGELVITQSMLDQVKDHLDHTHMTQLHNGLSQLERNTRELQESVMRIRMLPINYSFNRFPRLVHDLSTQLGKKVELKLSGEHTELDKTVLEKMSDPLVHLVRNALDHGIELPIQRRAVGKIETGRVHLHAFHQGGNIIIQISDDGAGFDLEKIQLKAIEKGLLTAEDYPTEEQLYEFIFLPGFSTAKQVSNLSGRGVGMDVVRRNIRALGGTIEVVSRPGKGSTFTIRLPLTLAILDGQLVRVGKEIYILSLLSIIESLRIKPNLVNSLAGKAEIYRLREEYIPILRLYGLFDITPSTTQLDQGLLVIVEGDGQKIGLFVDELLSQQQIVIKSLESNYQQVQGISGATILGDGSVALILDVAGLIQLFYSQTQLSPLRSRLGFRSAS</sequence>
<evidence type="ECO:0000256" key="2">
    <source>
        <dbReference type="ARBA" id="ARBA00012438"/>
    </source>
</evidence>
<dbReference type="Pfam" id="PF01584">
    <property type="entry name" value="CheW"/>
    <property type="match status" value="1"/>
</dbReference>
<dbReference type="PANTHER" id="PTHR43395">
    <property type="entry name" value="SENSOR HISTIDINE KINASE CHEA"/>
    <property type="match status" value="1"/>
</dbReference>
<dbReference type="SMART" id="SM00260">
    <property type="entry name" value="CheW"/>
    <property type="match status" value="1"/>
</dbReference>
<dbReference type="GO" id="GO:0005524">
    <property type="term" value="F:ATP binding"/>
    <property type="evidence" value="ECO:0007669"/>
    <property type="project" value="UniProtKB-KW"/>
</dbReference>
<dbReference type="CDD" id="cd16916">
    <property type="entry name" value="HATPase_CheA-like"/>
    <property type="match status" value="1"/>
</dbReference>
<dbReference type="PROSITE" id="PS50109">
    <property type="entry name" value="HIS_KIN"/>
    <property type="match status" value="1"/>
</dbReference>
<dbReference type="InterPro" id="IPR004105">
    <property type="entry name" value="CheA-like_dim"/>
</dbReference>
<keyword evidence="8 17" id="KW-0418">Kinase</keyword>
<evidence type="ECO:0000259" key="15">
    <source>
        <dbReference type="PROSITE" id="PS50851"/>
    </source>
</evidence>
<dbReference type="SMART" id="SM00073">
    <property type="entry name" value="HPT"/>
    <property type="match status" value="1"/>
</dbReference>
<comment type="catalytic activity">
    <reaction evidence="1">
        <text>ATP + protein L-histidine = ADP + protein N-phospho-L-histidine.</text>
        <dbReference type="EC" id="2.7.13.3"/>
    </reaction>
</comment>
<organism evidence="17 18">
    <name type="scientific">Thioploca ingrica</name>
    <dbReference type="NCBI Taxonomy" id="40754"/>
    <lineage>
        <taxon>Bacteria</taxon>
        <taxon>Pseudomonadati</taxon>
        <taxon>Pseudomonadota</taxon>
        <taxon>Gammaproteobacteria</taxon>
        <taxon>Thiotrichales</taxon>
        <taxon>Thiotrichaceae</taxon>
        <taxon>Thioploca</taxon>
    </lineage>
</organism>
<evidence type="ECO:0000256" key="11">
    <source>
        <dbReference type="ARBA" id="ARBA00035100"/>
    </source>
</evidence>
<dbReference type="CDD" id="cd00088">
    <property type="entry name" value="HPT"/>
    <property type="match status" value="1"/>
</dbReference>
<evidence type="ECO:0000259" key="14">
    <source>
        <dbReference type="PROSITE" id="PS50109"/>
    </source>
</evidence>
<dbReference type="Gene3D" id="2.30.30.40">
    <property type="entry name" value="SH3 Domains"/>
    <property type="match status" value="1"/>
</dbReference>
<dbReference type="InterPro" id="IPR036097">
    <property type="entry name" value="HisK_dim/P_sf"/>
</dbReference>
<dbReference type="Gene3D" id="1.10.287.560">
    <property type="entry name" value="Histidine kinase CheA-like, homodimeric domain"/>
    <property type="match status" value="1"/>
</dbReference>
<dbReference type="InterPro" id="IPR051315">
    <property type="entry name" value="Bact_Chemotaxis_CheA"/>
</dbReference>
<dbReference type="PROSITE" id="PS50894">
    <property type="entry name" value="HPT"/>
    <property type="match status" value="1"/>
</dbReference>
<keyword evidence="5 12" id="KW-0597">Phosphoprotein</keyword>
<dbReference type="SUPFAM" id="SSF50341">
    <property type="entry name" value="CheW-like"/>
    <property type="match status" value="1"/>
</dbReference>
<feature type="domain" description="Histidine kinase" evidence="14">
    <location>
        <begin position="363"/>
        <end position="614"/>
    </location>
</feature>
<dbReference type="FunFam" id="3.30.565.10:FF:000016">
    <property type="entry name" value="Chemotaxis protein CheA, putative"/>
    <property type="match status" value="1"/>
</dbReference>
<dbReference type="Gene3D" id="1.20.120.160">
    <property type="entry name" value="HPT domain"/>
    <property type="match status" value="1"/>
</dbReference>
<feature type="modified residue" description="Phosphohistidine" evidence="12">
    <location>
        <position position="48"/>
    </location>
</feature>
<evidence type="ECO:0000256" key="3">
    <source>
        <dbReference type="ARBA" id="ARBA00021495"/>
    </source>
</evidence>
<dbReference type="Pfam" id="PF01627">
    <property type="entry name" value="Hpt"/>
    <property type="match status" value="1"/>
</dbReference>
<gene>
    <name evidence="17" type="ORF">THII_2177</name>
</gene>
<dbReference type="SUPFAM" id="SSF55874">
    <property type="entry name" value="ATPase domain of HSP90 chaperone/DNA topoisomerase II/histidine kinase"/>
    <property type="match status" value="1"/>
</dbReference>
<evidence type="ECO:0000259" key="16">
    <source>
        <dbReference type="PROSITE" id="PS50894"/>
    </source>
</evidence>
<dbReference type="AlphaFoldDB" id="A0A090AGZ3"/>
<evidence type="ECO:0000256" key="1">
    <source>
        <dbReference type="ARBA" id="ARBA00000085"/>
    </source>
</evidence>
<dbReference type="InterPro" id="IPR004358">
    <property type="entry name" value="Sig_transdc_His_kin-like_C"/>
</dbReference>
<dbReference type="GO" id="GO:0000155">
    <property type="term" value="F:phosphorelay sensor kinase activity"/>
    <property type="evidence" value="ECO:0007669"/>
    <property type="project" value="InterPro"/>
</dbReference>
<evidence type="ECO:0000256" key="7">
    <source>
        <dbReference type="ARBA" id="ARBA00022741"/>
    </source>
</evidence>
<evidence type="ECO:0000256" key="13">
    <source>
        <dbReference type="SAM" id="Coils"/>
    </source>
</evidence>
<dbReference type="InterPro" id="IPR002545">
    <property type="entry name" value="CheW-lke_dom"/>
</dbReference>
<comment type="function">
    <text evidence="11">Involved in the transmission of sensory signals from the chemoreceptors to the flagellar motors. CheA is autophosphorylated; it can transfer its phosphate group to either CheB or CheY.</text>
</comment>
<dbReference type="InterPro" id="IPR008207">
    <property type="entry name" value="Sig_transdc_His_kin_Hpt_dom"/>
</dbReference>
<feature type="domain" description="CheW-like" evidence="15">
    <location>
        <begin position="616"/>
        <end position="751"/>
    </location>
</feature>
<dbReference type="EC" id="2.7.13.3" evidence="2"/>
<protein>
    <recommendedName>
        <fullName evidence="3">Chemotaxis protein CheA</fullName>
        <ecNumber evidence="2">2.7.13.3</ecNumber>
    </recommendedName>
</protein>
<evidence type="ECO:0000313" key="18">
    <source>
        <dbReference type="Proteomes" id="UP000031623"/>
    </source>
</evidence>
<dbReference type="Pfam" id="PF02895">
    <property type="entry name" value="H-kinase_dim"/>
    <property type="match status" value="1"/>
</dbReference>
<dbReference type="GO" id="GO:0005737">
    <property type="term" value="C:cytoplasm"/>
    <property type="evidence" value="ECO:0007669"/>
    <property type="project" value="InterPro"/>
</dbReference>